<dbReference type="NCBIfam" id="NF041818">
    <property type="entry name" value="Dsr1"/>
    <property type="match status" value="1"/>
</dbReference>
<dbReference type="RefSeq" id="WP_306388971.1">
    <property type="nucleotide sequence ID" value="NZ_JAVCAP010000011.1"/>
</dbReference>
<comment type="caution">
    <text evidence="1">The sequence shown here is derived from an EMBL/GenBank/DDBJ whole genome shotgun (WGS) entry which is preliminary data.</text>
</comment>
<gene>
    <name evidence="1" type="primary">dsr1</name>
    <name evidence="1" type="ORF">Q9291_05230</name>
</gene>
<protein>
    <submittedName>
        <fullName evidence="1">Anti-phage defense-associated sirtuin Dsr1</fullName>
    </submittedName>
</protein>
<accession>A0ABT9JRP0</accession>
<dbReference type="Pfam" id="PF13289">
    <property type="entry name" value="SIR2_2"/>
    <property type="match status" value="1"/>
</dbReference>
<dbReference type="Proteomes" id="UP001225906">
    <property type="component" value="Unassembled WGS sequence"/>
</dbReference>
<name>A0ABT9JRP0_9PROT</name>
<evidence type="ECO:0000313" key="2">
    <source>
        <dbReference type="Proteomes" id="UP001225906"/>
    </source>
</evidence>
<dbReference type="InterPro" id="IPR029035">
    <property type="entry name" value="DHS-like_NAD/FAD-binding_dom"/>
</dbReference>
<evidence type="ECO:0000313" key="1">
    <source>
        <dbReference type="EMBL" id="MDP8567242.1"/>
    </source>
</evidence>
<dbReference type="SUPFAM" id="SSF52467">
    <property type="entry name" value="DHS-like NAD/FAD-binding domain"/>
    <property type="match status" value="1"/>
</dbReference>
<dbReference type="EMBL" id="JAVCAP010000011">
    <property type="protein sequence ID" value="MDP8567242.1"/>
    <property type="molecule type" value="Genomic_DNA"/>
</dbReference>
<sequence>MQFINTGPDIPDTLLQAHEEGRVVFFCGAGISYPAGLPGFAGLVKKIYQLNGTNISDSDIETEAFNRGQFDATLDLLERRLPEQRIAVRRALAKALKPNLSRKGATDTQAALLRLARNRDGALRLVTTNFDRIFHAAAKRTGQSFQTYAAPMLPIPKNSRWDGIVFLHGLLPEKNDDVALNRLIVTSGDFGLGYLTERWAARFVSELFRNYVVCFVGYSINDPVLRYMMDALAADRMQGEVTPQAWALGDCTTGQEHIKTIEWEAKGVRPILYSVPAGSHDHSALHQTLQAWSETYRDGVQGKESIVVKHALARPQESTQQDNFVGRMLWALSDDSGLPAKRFAEINPAPSLDWLLEFSNEHFGYDDLSRFGVAPSKKVDAKLRFSLIRRPSPYTLAPQMLLTSSSTVSSQWDDVMFQIARWLVRHLNDPKLIIWIAERGGRLHDRWIWLIEHELDRFVLLEHEGKTSELDEIRLHAPQAIPGPLMRTLWRLLLSGRVKSLWHDPDFYRWIGRLKREGLTATLRLELRELLAPKVILKKPFHWNEDDSSDADEPSRIKQLVDWELVLSADHVGPTLRDSANVHWTSALPLLFDDFQQLLLDALDLQRELGEANDHSDRSHWDLPSITPHWQNRGFRDWVTLIELLRDAWKAIYLIDKTRATRIAHTWFEFPYPAFKRLAFFAASQDDCISPEEWVNWLLTDDGWWLWSTDTGREVFRLFVQQGRQLTGHAQERLEVAILKGPLRKMYREGIEEDQWQDLVSRSIWLHLAKLNVSGLTLGTLAAARLVEISTTNPQWQLMSNERDEFSHWMSGTGDPDYEDSRDVDIAPRKRQDLVQWLTKPTSGGRPFYEDTWRDVCRTRFFHSFFALCDLAKKNVWPVGRWREALQAWAGEGTMLRSWRYVAPLIQTMPDKVFEEMIHAATWWIESISKSINYHEDILLSLCNRVLALQLEEGTGPRIIRNGVETYDPVTSAINHPIGHVTQALINIWFKQNPNDNDQLPAKFKPIFTKLCDVQIEQFRHGRLILGSRLIALFRVDRTWTEQYLLPLFDWNNPIEAKALWEGFLWSPRLYQPLLKAFKSKFLDSANHYDDLGDHRQQFATFLTYAALGPTTGYTVEEFRTAIGALPQEGLEESAQGLYQALEGAGDQREDYWRNRAQPFWQQIWPKSRKLATPRIAESLTRLVIASRDEFPSALQTVQGWLQRLEHPDYAVGLLAESRICSKYPKDALLLLSLIITDQELVPRDLDNCLNQIANSDPKLTQDRKFTQLKEYSRKPKW</sequence>
<organism evidence="1 2">
    <name type="scientific">Methylophilus aquaticus</name>
    <dbReference type="NCBI Taxonomy" id="1971610"/>
    <lineage>
        <taxon>Bacteria</taxon>
        <taxon>Pseudomonadati</taxon>
        <taxon>Pseudomonadota</taxon>
        <taxon>Betaproteobacteria</taxon>
        <taxon>Nitrosomonadales</taxon>
        <taxon>Methylophilaceae</taxon>
        <taxon>Methylophilus</taxon>
    </lineage>
</organism>
<proteinExistence type="predicted"/>
<reference evidence="2" key="1">
    <citation type="journal article" date="2019" name="Int. J. Syst. Evol. Microbiol.">
        <title>The Global Catalogue of Microorganisms (GCM) 10K type strain sequencing project: providing services to taxonomists for standard genome sequencing and annotation.</title>
        <authorList>
            <consortium name="The Broad Institute Genomics Platform"/>
            <consortium name="The Broad Institute Genome Sequencing Center for Infectious Disease"/>
            <person name="Wu L."/>
            <person name="Ma J."/>
        </authorList>
    </citation>
    <scope>NUCLEOTIDE SEQUENCE [LARGE SCALE GENOMIC DNA]</scope>
    <source>
        <strain evidence="2">VKM B-3159</strain>
    </source>
</reference>
<dbReference type="Gene3D" id="3.40.50.1220">
    <property type="entry name" value="TPP-binding domain"/>
    <property type="match status" value="1"/>
</dbReference>
<keyword evidence="2" id="KW-1185">Reference proteome</keyword>